<dbReference type="GO" id="GO:0008081">
    <property type="term" value="F:phosphoric diester hydrolase activity"/>
    <property type="evidence" value="ECO:0007669"/>
    <property type="project" value="TreeGrafter"/>
</dbReference>
<evidence type="ECO:0000256" key="5">
    <source>
        <dbReference type="ARBA" id="ARBA00022833"/>
    </source>
</evidence>
<keyword evidence="7" id="KW-0540">Nuclease</keyword>
<dbReference type="HAMAP" id="MF_00152">
    <property type="entry name" value="Nfo"/>
    <property type="match status" value="1"/>
</dbReference>
<organism evidence="9 11">
    <name type="scientific">Alkalithermobacter thermoalcaliphilus JW-YL-7 = DSM 7308</name>
    <dbReference type="NCBI Taxonomy" id="1121328"/>
    <lineage>
        <taxon>Bacteria</taxon>
        <taxon>Bacillati</taxon>
        <taxon>Bacillota</taxon>
        <taxon>Clostridia</taxon>
        <taxon>Peptostreptococcales</taxon>
        <taxon>Tepidibacteraceae</taxon>
        <taxon>Alkalithermobacter</taxon>
    </lineage>
</organism>
<dbReference type="AlphaFoldDB" id="A0A150FNW7"/>
<evidence type="ECO:0000313" key="12">
    <source>
        <dbReference type="Proteomes" id="UP000323392"/>
    </source>
</evidence>
<feature type="binding site" evidence="7">
    <location>
        <position position="255"/>
    </location>
    <ligand>
        <name>Zn(2+)</name>
        <dbReference type="ChEBI" id="CHEBI:29105"/>
        <label>2</label>
    </ligand>
</feature>
<dbReference type="GO" id="GO:0003906">
    <property type="term" value="F:DNA-(apurinic or apyrimidinic site) endonuclease activity"/>
    <property type="evidence" value="ECO:0007669"/>
    <property type="project" value="TreeGrafter"/>
</dbReference>
<dbReference type="GO" id="GO:0008270">
    <property type="term" value="F:zinc ion binding"/>
    <property type="evidence" value="ECO:0007669"/>
    <property type="project" value="UniProtKB-UniRule"/>
</dbReference>
<dbReference type="PANTHER" id="PTHR21445">
    <property type="entry name" value="ENDONUCLEASE IV ENDODEOXYRIBONUCLEASE IV"/>
    <property type="match status" value="1"/>
</dbReference>
<comment type="caution">
    <text evidence="9">The sequence shown here is derived from an EMBL/GenBank/DDBJ whole genome shotgun (WGS) entry which is preliminary data.</text>
</comment>
<reference evidence="9 11" key="1">
    <citation type="submission" date="2016-02" db="EMBL/GenBank/DDBJ databases">
        <title>Draft genome sequence for Clostridium paradoxum JW-YL-7.</title>
        <authorList>
            <person name="Utturkar S.M."/>
            <person name="Lancaster A."/>
            <person name="Poole F.L."/>
            <person name="Adams M.W."/>
            <person name="Brown S.D."/>
        </authorList>
    </citation>
    <scope>NUCLEOTIDE SEQUENCE [LARGE SCALE GENOMIC DNA]</scope>
    <source>
        <strain evidence="9 11">JW-YL-7</strain>
    </source>
</reference>
<keyword evidence="3 7" id="KW-0227">DNA damage</keyword>
<protein>
    <recommendedName>
        <fullName evidence="7">Probable endonuclease 4</fullName>
        <ecNumber evidence="7">3.1.21.2</ecNumber>
    </recommendedName>
    <alternativeName>
        <fullName evidence="7">Endodeoxyribonuclease IV</fullName>
    </alternativeName>
    <alternativeName>
        <fullName evidence="7">Endonuclease IV</fullName>
    </alternativeName>
</protein>
<feature type="binding site" evidence="7">
    <location>
        <position position="106"/>
    </location>
    <ligand>
        <name>Zn(2+)</name>
        <dbReference type="ChEBI" id="CHEBI:29105"/>
        <label>1</label>
    </ligand>
</feature>
<dbReference type="CDD" id="cd00019">
    <property type="entry name" value="AP2Ec"/>
    <property type="match status" value="1"/>
</dbReference>
<keyword evidence="7 9" id="KW-0255">Endonuclease</keyword>
<comment type="similarity">
    <text evidence="1 7">Belongs to the AP endonuclease 2 family.</text>
</comment>
<keyword evidence="2 7" id="KW-0479">Metal-binding</keyword>
<keyword evidence="4 7" id="KW-0378">Hydrolase</keyword>
<dbReference type="SUPFAM" id="SSF51658">
    <property type="entry name" value="Xylose isomerase-like"/>
    <property type="match status" value="1"/>
</dbReference>
<dbReference type="GO" id="GO:0003677">
    <property type="term" value="F:DNA binding"/>
    <property type="evidence" value="ECO:0007669"/>
    <property type="project" value="InterPro"/>
</dbReference>
<dbReference type="InterPro" id="IPR036237">
    <property type="entry name" value="Xyl_isomerase-like_sf"/>
</dbReference>
<evidence type="ECO:0000256" key="6">
    <source>
        <dbReference type="ARBA" id="ARBA00023204"/>
    </source>
</evidence>
<dbReference type="PROSITE" id="PS00731">
    <property type="entry name" value="AP_NUCLEASE_F2_3"/>
    <property type="match status" value="1"/>
</dbReference>
<evidence type="ECO:0000256" key="1">
    <source>
        <dbReference type="ARBA" id="ARBA00005340"/>
    </source>
</evidence>
<reference evidence="10 12" key="2">
    <citation type="submission" date="2016-11" db="EMBL/GenBank/DDBJ databases">
        <authorList>
            <person name="Varghese N."/>
            <person name="Submissions S."/>
        </authorList>
    </citation>
    <scope>NUCLEOTIDE SEQUENCE [LARGE SCALE GENOMIC DNA]</scope>
    <source>
        <strain evidence="10 12">DSM 7308</strain>
    </source>
</reference>
<evidence type="ECO:0000313" key="11">
    <source>
        <dbReference type="Proteomes" id="UP000092605"/>
    </source>
</evidence>
<dbReference type="PROSITE" id="PS51432">
    <property type="entry name" value="AP_NUCLEASE_F2_4"/>
    <property type="match status" value="1"/>
</dbReference>
<evidence type="ECO:0000313" key="10">
    <source>
        <dbReference type="EMBL" id="SHK84547.1"/>
    </source>
</evidence>
<feature type="binding site" evidence="7">
    <location>
        <position position="225"/>
    </location>
    <ligand>
        <name>Zn(2+)</name>
        <dbReference type="ChEBI" id="CHEBI:29105"/>
        <label>3</label>
    </ligand>
</feature>
<dbReference type="InterPro" id="IPR001719">
    <property type="entry name" value="AP_endonuc_2"/>
</dbReference>
<feature type="binding site" evidence="7">
    <location>
        <position position="175"/>
    </location>
    <ligand>
        <name>Zn(2+)</name>
        <dbReference type="ChEBI" id="CHEBI:29105"/>
        <label>2</label>
    </ligand>
</feature>
<dbReference type="SMART" id="SM00518">
    <property type="entry name" value="AP2Ec"/>
    <property type="match status" value="1"/>
</dbReference>
<dbReference type="EMBL" id="LSFY01000001">
    <property type="protein sequence ID" value="KXZ39287.1"/>
    <property type="molecule type" value="Genomic_DNA"/>
</dbReference>
<comment type="function">
    <text evidence="7">Endonuclease IV plays a role in DNA repair. It cleaves phosphodiester bonds at apurinic or apyrimidinic (AP) sites, generating a 3'-hydroxyl group and a 5'-terminal sugar phosphate.</text>
</comment>
<dbReference type="InterPro" id="IPR018246">
    <property type="entry name" value="AP_endonuc_F2_Zn_BS"/>
</dbReference>
<feature type="binding site" evidence="7">
    <location>
        <position position="141"/>
    </location>
    <ligand>
        <name>Zn(2+)</name>
        <dbReference type="ChEBI" id="CHEBI:29105"/>
        <label>1</label>
    </ligand>
</feature>
<dbReference type="STRING" id="1121328.JWYL7_0362"/>
<feature type="binding site" evidence="7">
    <location>
        <position position="141"/>
    </location>
    <ligand>
        <name>Zn(2+)</name>
        <dbReference type="ChEBI" id="CHEBI:29105"/>
        <label>2</label>
    </ligand>
</feature>
<feature type="binding site" evidence="7">
    <location>
        <position position="223"/>
    </location>
    <ligand>
        <name>Zn(2+)</name>
        <dbReference type="ChEBI" id="CHEBI:29105"/>
        <label>3</label>
    </ligand>
</feature>
<feature type="binding site" evidence="7">
    <location>
        <position position="178"/>
    </location>
    <ligand>
        <name>Zn(2+)</name>
        <dbReference type="ChEBI" id="CHEBI:29105"/>
        <label>3</label>
    </ligand>
</feature>
<keyword evidence="12" id="KW-1185">Reference proteome</keyword>
<gene>
    <name evidence="7" type="primary">nfo</name>
    <name evidence="9" type="ORF">JWYL7_0362</name>
    <name evidence="10" type="ORF">SAMN05661008_00994</name>
</gene>
<evidence type="ECO:0000259" key="8">
    <source>
        <dbReference type="Pfam" id="PF01261"/>
    </source>
</evidence>
<comment type="cofactor">
    <cofactor evidence="7">
        <name>Zn(2+)</name>
        <dbReference type="ChEBI" id="CHEBI:29105"/>
    </cofactor>
    <text evidence="7">Binds 3 Zn(2+) ions.</text>
</comment>
<feature type="domain" description="Xylose isomerase-like TIM barrel" evidence="8">
    <location>
        <begin position="19"/>
        <end position="272"/>
    </location>
</feature>
<feature type="binding site" evidence="7">
    <location>
        <position position="66"/>
    </location>
    <ligand>
        <name>Zn(2+)</name>
        <dbReference type="ChEBI" id="CHEBI:29105"/>
        <label>1</label>
    </ligand>
</feature>
<dbReference type="FunFam" id="3.20.20.150:FF:000001">
    <property type="entry name" value="Probable endonuclease 4"/>
    <property type="match status" value="1"/>
</dbReference>
<keyword evidence="6 7" id="KW-0234">DNA repair</keyword>
<dbReference type="PROSITE" id="PS00730">
    <property type="entry name" value="AP_NUCLEASE_F2_2"/>
    <property type="match status" value="1"/>
</dbReference>
<accession>A0A150FNW7</accession>
<proteinExistence type="inferred from homology"/>
<dbReference type="InterPro" id="IPR013022">
    <property type="entry name" value="Xyl_isomerase-like_TIM-brl"/>
</dbReference>
<dbReference type="Pfam" id="PF01261">
    <property type="entry name" value="AP_endonuc_2"/>
    <property type="match status" value="1"/>
</dbReference>
<keyword evidence="5 7" id="KW-0862">Zinc</keyword>
<dbReference type="NCBIfam" id="TIGR00587">
    <property type="entry name" value="nfo"/>
    <property type="match status" value="1"/>
</dbReference>
<dbReference type="GO" id="GO:0006284">
    <property type="term" value="P:base-excision repair"/>
    <property type="evidence" value="ECO:0007669"/>
    <property type="project" value="TreeGrafter"/>
</dbReference>
<evidence type="ECO:0000256" key="3">
    <source>
        <dbReference type="ARBA" id="ARBA00022763"/>
    </source>
</evidence>
<dbReference type="Proteomes" id="UP000092605">
    <property type="component" value="Unassembled WGS sequence"/>
</dbReference>
<sequence length="275" mass="30918">MIIGPHISITKGFFNAAKDALSIGANTFQFFTRNPRGSTVKKLDEKDMQKFFDIRKKEKLGPLLAHIPYTVNLASSKQDVYDFGKIVLKEDLDRLDKLQIEYVCLHPGSHLGQGIDKGIDKIASALNSILTPDKNVTLLIETMSGKGTEVGYTFEQIRAIIDKIDIKEKVGVCFDTCHVFSAGYDIVNNLEKVLKEFDNIIGLEKLKVVHLNDSMKELNSKKDRHEIIGKGYIGLDAIVNFITNPAIKDKPLFLETPADLDIHKEEIKLLKDRCM</sequence>
<feature type="binding site" evidence="7">
    <location>
        <position position="210"/>
    </location>
    <ligand>
        <name>Zn(2+)</name>
        <dbReference type="ChEBI" id="CHEBI:29105"/>
        <label>2</label>
    </ligand>
</feature>
<dbReference type="OrthoDB" id="9805666at2"/>
<dbReference type="PANTHER" id="PTHR21445:SF0">
    <property type="entry name" value="APURINIC-APYRIMIDINIC ENDONUCLEASE"/>
    <property type="match status" value="1"/>
</dbReference>
<dbReference type="Proteomes" id="UP000323392">
    <property type="component" value="Unassembled WGS sequence"/>
</dbReference>
<dbReference type="Gene3D" id="3.20.20.150">
    <property type="entry name" value="Divalent-metal-dependent TIM barrel enzymes"/>
    <property type="match status" value="1"/>
</dbReference>
<evidence type="ECO:0000256" key="2">
    <source>
        <dbReference type="ARBA" id="ARBA00022723"/>
    </source>
</evidence>
<dbReference type="PATRIC" id="fig|1121328.3.peg.361"/>
<evidence type="ECO:0000256" key="7">
    <source>
        <dbReference type="HAMAP-Rule" id="MF_00152"/>
    </source>
</evidence>
<evidence type="ECO:0000313" key="9">
    <source>
        <dbReference type="EMBL" id="KXZ39287.1"/>
    </source>
</evidence>
<evidence type="ECO:0000256" key="4">
    <source>
        <dbReference type="ARBA" id="ARBA00022801"/>
    </source>
</evidence>
<dbReference type="EMBL" id="FRBG01000006">
    <property type="protein sequence ID" value="SHK84547.1"/>
    <property type="molecule type" value="Genomic_DNA"/>
</dbReference>
<dbReference type="EC" id="3.1.21.2" evidence="7"/>
<comment type="catalytic activity">
    <reaction evidence="7">
        <text>Endonucleolytic cleavage to 5'-phosphooligonucleotide end-products.</text>
        <dbReference type="EC" id="3.1.21.2"/>
    </reaction>
</comment>
<name>A0A150FNW7_CLOPD</name>
<dbReference type="GO" id="GO:0008833">
    <property type="term" value="F:deoxyribonuclease IV (phage-T4-induced) activity"/>
    <property type="evidence" value="ECO:0007669"/>
    <property type="project" value="UniProtKB-UniRule"/>
</dbReference>
<dbReference type="RefSeq" id="WP_066068193.1">
    <property type="nucleotide sequence ID" value="NZ_FRBG01000006.1"/>
</dbReference>